<dbReference type="EMBL" id="BIXY01000001">
    <property type="protein sequence ID" value="GCF06488.1"/>
    <property type="molecule type" value="Genomic_DNA"/>
</dbReference>
<dbReference type="InterPro" id="IPR052519">
    <property type="entry name" value="Euk-type_GlcNAc_Kinase"/>
</dbReference>
<dbReference type="SUPFAM" id="SSF53067">
    <property type="entry name" value="Actin-like ATPase domain"/>
    <property type="match status" value="2"/>
</dbReference>
<dbReference type="AlphaFoldDB" id="A0A5A5T5C4"/>
<dbReference type="RefSeq" id="WP_149399118.1">
    <property type="nucleotide sequence ID" value="NZ_BIXY01000001.1"/>
</dbReference>
<dbReference type="InterPro" id="IPR043129">
    <property type="entry name" value="ATPase_NBD"/>
</dbReference>
<name>A0A5A5T5C4_9CHLR</name>
<dbReference type="CDD" id="cd24007">
    <property type="entry name" value="ASKHA_NBD_eukNAGK-like"/>
    <property type="match status" value="1"/>
</dbReference>
<dbReference type="Proteomes" id="UP000322530">
    <property type="component" value="Unassembled WGS sequence"/>
</dbReference>
<dbReference type="InterPro" id="IPR002731">
    <property type="entry name" value="ATPase_BadF"/>
</dbReference>
<dbReference type="Gene3D" id="3.30.420.40">
    <property type="match status" value="2"/>
</dbReference>
<dbReference type="PANTHER" id="PTHR43190">
    <property type="entry name" value="N-ACETYL-D-GLUCOSAMINE KINASE"/>
    <property type="match status" value="1"/>
</dbReference>
<feature type="domain" description="ATPase BadF/BadG/BcrA/BcrD type" evidence="1">
    <location>
        <begin position="19"/>
        <end position="279"/>
    </location>
</feature>
<sequence>MISAQQPLIEHDPQASYYLGVDGGGSKTLAIVVNAQGEEIARGVSGSSNYTGVGLTTAVQNIYDAVAQARRSLGEQVILQQAWLGLAGVDRLADQQIIEPHLRALASTVYVTNDAELALSSLPDAVGIVLIAGTGSISLGRNAQGITTRAGGWGHILGDEGSGYALGLQALQAAVRAADGRGPQTLLLEIILAYWQLQQADDIIGVVYANEDKAQIAALSRCIFQAERAGDAVAHTIVENNLTELVQVVKAVSTKLGFTSEQAISLALGGGLILNETSFQERFLTQLQHTQAIREIIAVEQPALSAARSVIHLTDFQDWIRV</sequence>
<keyword evidence="3" id="KW-1185">Reference proteome</keyword>
<evidence type="ECO:0000313" key="2">
    <source>
        <dbReference type="EMBL" id="GCF06488.1"/>
    </source>
</evidence>
<dbReference type="Pfam" id="PF01869">
    <property type="entry name" value="BcrAD_BadFG"/>
    <property type="match status" value="1"/>
</dbReference>
<evidence type="ECO:0000313" key="3">
    <source>
        <dbReference type="Proteomes" id="UP000322530"/>
    </source>
</evidence>
<accession>A0A5A5T5C4</accession>
<dbReference type="OrthoDB" id="9772633at2"/>
<comment type="caution">
    <text evidence="2">The sequence shown here is derived from an EMBL/GenBank/DDBJ whole genome shotgun (WGS) entry which is preliminary data.</text>
</comment>
<protein>
    <submittedName>
        <fullName evidence="2">N-acetylglucosamine kinase</fullName>
    </submittedName>
</protein>
<keyword evidence="2" id="KW-0418">Kinase</keyword>
<keyword evidence="2" id="KW-0808">Transferase</keyword>
<reference evidence="2 3" key="1">
    <citation type="submission" date="2019-01" db="EMBL/GenBank/DDBJ databases">
        <title>Draft genome sequence of Dictyobacter sp. Uno17.</title>
        <authorList>
            <person name="Wang C.M."/>
            <person name="Zheng Y."/>
            <person name="Sakai Y."/>
            <person name="Abe K."/>
            <person name="Yokota A."/>
            <person name="Yabe S."/>
        </authorList>
    </citation>
    <scope>NUCLEOTIDE SEQUENCE [LARGE SCALE GENOMIC DNA]</scope>
    <source>
        <strain evidence="2 3">Uno17</strain>
    </source>
</reference>
<proteinExistence type="predicted"/>
<evidence type="ECO:0000259" key="1">
    <source>
        <dbReference type="Pfam" id="PF01869"/>
    </source>
</evidence>
<dbReference type="GO" id="GO:0016301">
    <property type="term" value="F:kinase activity"/>
    <property type="evidence" value="ECO:0007669"/>
    <property type="project" value="UniProtKB-KW"/>
</dbReference>
<organism evidence="2 3">
    <name type="scientific">Dictyobacter arantiisoli</name>
    <dbReference type="NCBI Taxonomy" id="2014874"/>
    <lineage>
        <taxon>Bacteria</taxon>
        <taxon>Bacillati</taxon>
        <taxon>Chloroflexota</taxon>
        <taxon>Ktedonobacteria</taxon>
        <taxon>Ktedonobacterales</taxon>
        <taxon>Dictyobacteraceae</taxon>
        <taxon>Dictyobacter</taxon>
    </lineage>
</organism>
<gene>
    <name evidence="2" type="ORF">KDI_00520</name>
</gene>
<dbReference type="PANTHER" id="PTHR43190:SF3">
    <property type="entry name" value="N-ACETYL-D-GLUCOSAMINE KINASE"/>
    <property type="match status" value="1"/>
</dbReference>